<feature type="transmembrane region" description="Helical" evidence="1">
    <location>
        <begin position="117"/>
        <end position="133"/>
    </location>
</feature>
<feature type="transmembrane region" description="Helical" evidence="1">
    <location>
        <begin position="88"/>
        <end position="105"/>
    </location>
</feature>
<comment type="caution">
    <text evidence="3">The sequence shown here is derived from an EMBL/GenBank/DDBJ whole genome shotgun (WGS) entry which is preliminary data.</text>
</comment>
<dbReference type="EMBL" id="JBHSOW010000125">
    <property type="protein sequence ID" value="MFC5653395.1"/>
    <property type="molecule type" value="Genomic_DNA"/>
</dbReference>
<dbReference type="Proteomes" id="UP001596047">
    <property type="component" value="Unassembled WGS sequence"/>
</dbReference>
<evidence type="ECO:0000259" key="2">
    <source>
        <dbReference type="Pfam" id="PF04892"/>
    </source>
</evidence>
<keyword evidence="1" id="KW-1133">Transmembrane helix</keyword>
<evidence type="ECO:0000313" key="4">
    <source>
        <dbReference type="Proteomes" id="UP001596047"/>
    </source>
</evidence>
<keyword evidence="1" id="KW-0812">Transmembrane</keyword>
<evidence type="ECO:0000313" key="3">
    <source>
        <dbReference type="EMBL" id="MFC5653395.1"/>
    </source>
</evidence>
<gene>
    <name evidence="3" type="ORF">ACFPYJ_30620</name>
</gene>
<accession>A0ABW0WAS7</accession>
<protein>
    <submittedName>
        <fullName evidence="3">VanZ family protein</fullName>
    </submittedName>
</protein>
<reference evidence="4" key="1">
    <citation type="journal article" date="2019" name="Int. J. Syst. Evol. Microbiol.">
        <title>The Global Catalogue of Microorganisms (GCM) 10K type strain sequencing project: providing services to taxonomists for standard genome sequencing and annotation.</title>
        <authorList>
            <consortium name="The Broad Institute Genomics Platform"/>
            <consortium name="The Broad Institute Genome Sequencing Center for Infectious Disease"/>
            <person name="Wu L."/>
            <person name="Ma J."/>
        </authorList>
    </citation>
    <scope>NUCLEOTIDE SEQUENCE [LARGE SCALE GENOMIC DNA]</scope>
    <source>
        <strain evidence="4">CGMCC 1.3240</strain>
    </source>
</reference>
<dbReference type="PANTHER" id="PTHR36834">
    <property type="entry name" value="MEMBRANE PROTEIN-RELATED"/>
    <property type="match status" value="1"/>
</dbReference>
<keyword evidence="4" id="KW-1185">Reference proteome</keyword>
<feature type="transmembrane region" description="Helical" evidence="1">
    <location>
        <begin position="59"/>
        <end position="81"/>
    </location>
</feature>
<dbReference type="PANTHER" id="PTHR36834:SF1">
    <property type="entry name" value="INTEGRAL MEMBRANE PROTEIN"/>
    <property type="match status" value="1"/>
</dbReference>
<sequence>MRKLAAIITISYTLLLFYWMFMGFGRSNRIAMGYSYNVIPFHTLKMYMNHADHFDMRTWFINVVGNVAVFVPFGIAIPYLIGIRVIRFTLSFIAALFIIEFLQLILRRGSFDIDDVLLNTIGAMIGYFVYWILMRIKAE</sequence>
<dbReference type="RefSeq" id="WP_379192050.1">
    <property type="nucleotide sequence ID" value="NZ_JBHSOW010000125.1"/>
</dbReference>
<evidence type="ECO:0000256" key="1">
    <source>
        <dbReference type="SAM" id="Phobius"/>
    </source>
</evidence>
<name>A0ABW0WAS7_9BACL</name>
<feature type="domain" description="VanZ-like" evidence="2">
    <location>
        <begin position="11"/>
        <end position="133"/>
    </location>
</feature>
<keyword evidence="1" id="KW-0472">Membrane</keyword>
<dbReference type="InterPro" id="IPR006976">
    <property type="entry name" value="VanZ-like"/>
</dbReference>
<dbReference type="Pfam" id="PF04892">
    <property type="entry name" value="VanZ"/>
    <property type="match status" value="1"/>
</dbReference>
<organism evidence="3 4">
    <name type="scientific">Paenibacillus solisilvae</name>
    <dbReference type="NCBI Taxonomy" id="2486751"/>
    <lineage>
        <taxon>Bacteria</taxon>
        <taxon>Bacillati</taxon>
        <taxon>Bacillota</taxon>
        <taxon>Bacilli</taxon>
        <taxon>Bacillales</taxon>
        <taxon>Paenibacillaceae</taxon>
        <taxon>Paenibacillus</taxon>
    </lineage>
</organism>
<proteinExistence type="predicted"/>
<dbReference type="InterPro" id="IPR053150">
    <property type="entry name" value="Teicoplanin_resist-assoc"/>
</dbReference>